<feature type="domain" description="Ig-like" evidence="3">
    <location>
        <begin position="1267"/>
        <end position="1347"/>
    </location>
</feature>
<feature type="domain" description="Ig-like" evidence="3">
    <location>
        <begin position="1078"/>
        <end position="1156"/>
    </location>
</feature>
<dbReference type="InterPro" id="IPR013783">
    <property type="entry name" value="Ig-like_fold"/>
</dbReference>
<feature type="chain" id="PRO_5044229339" description="Ig-like domain-containing protein" evidence="2">
    <location>
        <begin position="20"/>
        <end position="1692"/>
    </location>
</feature>
<dbReference type="InterPro" id="IPR003598">
    <property type="entry name" value="Ig_sub2"/>
</dbReference>
<keyword evidence="1" id="KW-0812">Transmembrane</keyword>
<evidence type="ECO:0000256" key="2">
    <source>
        <dbReference type="SAM" id="SignalP"/>
    </source>
</evidence>
<evidence type="ECO:0000256" key="1">
    <source>
        <dbReference type="SAM" id="Phobius"/>
    </source>
</evidence>
<dbReference type="RefSeq" id="XP_039467547.1">
    <property type="nucleotide sequence ID" value="XM_039611613.1"/>
</dbReference>
<dbReference type="InterPro" id="IPR013768">
    <property type="entry name" value="ICAM_N"/>
</dbReference>
<feature type="domain" description="Ig-like" evidence="3">
    <location>
        <begin position="1437"/>
        <end position="1547"/>
    </location>
</feature>
<dbReference type="SUPFAM" id="SSF48726">
    <property type="entry name" value="Immunoglobulin"/>
    <property type="match status" value="13"/>
</dbReference>
<keyword evidence="5" id="KW-1185">Reference proteome</keyword>
<dbReference type="OMA" id="NTKDSTH"/>
<organism evidence="4 5">
    <name type="scientific">Oreochromis aureus</name>
    <name type="common">Israeli tilapia</name>
    <name type="synonym">Chromis aureus</name>
    <dbReference type="NCBI Taxonomy" id="47969"/>
    <lineage>
        <taxon>Eukaryota</taxon>
        <taxon>Metazoa</taxon>
        <taxon>Chordata</taxon>
        <taxon>Craniata</taxon>
        <taxon>Vertebrata</taxon>
        <taxon>Euteleostomi</taxon>
        <taxon>Actinopterygii</taxon>
        <taxon>Neopterygii</taxon>
        <taxon>Teleostei</taxon>
        <taxon>Neoteleostei</taxon>
        <taxon>Acanthomorphata</taxon>
        <taxon>Ovalentaria</taxon>
        <taxon>Cichlomorphae</taxon>
        <taxon>Cichliformes</taxon>
        <taxon>Cichlidae</taxon>
        <taxon>African cichlids</taxon>
        <taxon>Pseudocrenilabrinae</taxon>
        <taxon>Oreochromini</taxon>
        <taxon>Oreochromis</taxon>
    </lineage>
</organism>
<dbReference type="InterPro" id="IPR047012">
    <property type="entry name" value="ICAM_VCAM"/>
</dbReference>
<reference evidence="4" key="1">
    <citation type="submission" date="2025-08" db="UniProtKB">
        <authorList>
            <consortium name="Ensembl"/>
        </authorList>
    </citation>
    <scope>IDENTIFICATION</scope>
</reference>
<gene>
    <name evidence="4" type="primary">LOC116332771</name>
</gene>
<evidence type="ECO:0000313" key="5">
    <source>
        <dbReference type="Proteomes" id="UP000472276"/>
    </source>
</evidence>
<dbReference type="InterPro" id="IPR003599">
    <property type="entry name" value="Ig_sub"/>
</dbReference>
<name>A0A668UD36_OREAU</name>
<feature type="domain" description="Ig-like" evidence="3">
    <location>
        <begin position="112"/>
        <end position="213"/>
    </location>
</feature>
<dbReference type="Proteomes" id="UP000472276">
    <property type="component" value="Unassembled WGS sequence"/>
</dbReference>
<dbReference type="AlphaFoldDB" id="A0A668UD36"/>
<dbReference type="SMART" id="SM00408">
    <property type="entry name" value="IGc2"/>
    <property type="match status" value="6"/>
</dbReference>
<dbReference type="Pfam" id="PF13895">
    <property type="entry name" value="Ig_2"/>
    <property type="match status" value="1"/>
</dbReference>
<feature type="domain" description="Ig-like" evidence="3">
    <location>
        <begin position="218"/>
        <end position="295"/>
    </location>
</feature>
<keyword evidence="2" id="KW-0732">Signal</keyword>
<sequence length="1692" mass="188834">MLPVRMLSILILLFSLCDADSICTTEFKMDPPEIIAEYGGSPVIVNCTTTLDEHDGMYWTVGNEIFQLEDEELFISHSVPVSDWNVTAECKMKLNESYECSKDLKVILFKNPEVVHSVQLVNVMGEETQYRLQCDIINVAPVQFLSVSWYKNNENIRTMSFNDTTKTPVNESLILRVDISREENVAQFRCEAELDFGPHGPKLPAISQTHSISAHYAPELKTNSTADIYQLRGTNIALSCEAEGNPPPVYNWICDGENMLENTNSLNITRVNRNKTCTCTATNYLGNITKTIHLHVEPRGCPLTLTPSETVVKFGDPVSVSCSTSARYVEGMGWEAPAGHTRFESLTAATWMIEKFQDWASKPSCNITLNDDFQCSVSPVITVYKAPEMVSVTELDNTQTARGTAYKNYPHTQHKLQCDIINVAPVQYLTVSWYKSNERIHTQIFNDTTTKTPVNESSILKINISREENVAEFRCEAKLDFGPHGPKLYVNSQTHRVSAHYAPEKNTKKSTQDIFLLEGTNITLSCEAVGNPPPVYNWTCDGKNMLENTNSLNITRVKHNATCTCTATNYLGNITHTINVHVKKRGCPLTLTPSETVVTFGDPVSINCSTSATDVQGMGWEAPFGGTGFESPPVVTWRVEKLEEWTPSPSCYATLVDGSQYTEKPVITVYKTPDIVSIYPLNQSHMTEEHVHIVPYNKNTRTQHWLGCDIINVAPVQHLTVRWYKNNKTIQTQSFNDTTTKMPVNESSILRIDISREEKAIEFRCEAELDFGPHGPKLPAIFQTHRVSAHYAPEINTSCTVDISPLEGTNITLSCEAEGNPPPVYIWTCDGENMLENTNSLNITRVNRNKTCTCTATNYLGNITKTIHLHVEPRGCPLTLAPSEIVVRFGDPVSINCSTSATDVVRMDWVAPAGHTRFESLTAATWMIEKFQDWASKPSCNITLNDDFQCSVSPVITVCKAPEMVSVTELDNAQTARGTAYKNYPHTQHKLQCDIINVAPVQYLTVSWYKSNERIHTQIFNDTTTKTPVNESSILKINISREENVAEFRCEAGLDFGPHGPKLYVSSQTHRVSAHYAPEKNTKNSTQDIFLLEGTNITLSCEAVGNPPPVYNWTCDGKNMLENTNSLNITRVKHNATCTCTATNYLGNITHTINVHVKKRGCPLTLTPSETVVTFGDPVSINCSTSATDVEGMGWEAPFGGTGFERPPVVTWRVEKLEEWTPSPSCYVTLVDGSQCTVSPVITVYRPHGPKFPAISQTNNVSAHYAPELILESSTEDIFPHGGTDITLSCEVEGNPPPVYNWICDGENMLENTNSLNITRVNRNKTCTCTATNYLGNISKTINVHVTPRGCPLTLAPSEMVVRFEDPVSIKCSTSATDVAEMAWMTPAGDKEFKPGSDVTWMVKNLKWWTPSPFCSITLNDDFRCSVSPVIIVYKTPETVSISELNHGLMLKHKEDKKHNMTQYKLQCDIINVAPVQYLTITWYKNNKIIKTQSFNDTTKTPVNESSILRVDISREENVVVFRCEARLDFGPHGPKLPAISQTRRVSAHYAPEVNTKDSTHDYLLEGSNITLSCEAEGNPPSVYNWTCDGENMLENTNNLNITRVNRTKTCTCTAANYLGSVTKTIHVHVEPTGKTNKITFTVIWALPFIVAIIIFIFIAFYCRKQWKKHGHYSFVSDKDIPLNITQSNGSN</sequence>
<feature type="domain" description="Ig-like" evidence="3">
    <location>
        <begin position="387"/>
        <end position="477"/>
    </location>
</feature>
<dbReference type="PROSITE" id="PS50835">
    <property type="entry name" value="IG_LIKE"/>
    <property type="match status" value="11"/>
</dbReference>
<dbReference type="Gene3D" id="2.60.40.10">
    <property type="entry name" value="Immunoglobulins"/>
    <property type="match status" value="16"/>
</dbReference>
<feature type="domain" description="Ig-like" evidence="3">
    <location>
        <begin position="673"/>
        <end position="768"/>
    </location>
</feature>
<dbReference type="Ensembl" id="ENSOABT00000037264.2">
    <property type="protein sequence ID" value="ENSOABP00000036256.2"/>
    <property type="gene ID" value="ENSOABG00000016661.2"/>
</dbReference>
<feature type="transmembrane region" description="Helical" evidence="1">
    <location>
        <begin position="1643"/>
        <end position="1663"/>
    </location>
</feature>
<dbReference type="InterPro" id="IPR007110">
    <property type="entry name" value="Ig-like_dom"/>
</dbReference>
<protein>
    <recommendedName>
        <fullName evidence="3">Ig-like domain-containing protein</fullName>
    </recommendedName>
</protein>
<dbReference type="GO" id="GO:0007155">
    <property type="term" value="P:cell adhesion"/>
    <property type="evidence" value="ECO:0007669"/>
    <property type="project" value="InterPro"/>
</dbReference>
<keyword evidence="1" id="KW-0472">Membrane</keyword>
<dbReference type="PANTHER" id="PTHR13771:SF9">
    <property type="entry name" value="INTERCELLULAR ADHESION MOLECULE 5"/>
    <property type="match status" value="1"/>
</dbReference>
<feature type="domain" description="Ig-like" evidence="3">
    <location>
        <begin position="962"/>
        <end position="1052"/>
    </location>
</feature>
<proteinExistence type="predicted"/>
<dbReference type="InterPro" id="IPR036179">
    <property type="entry name" value="Ig-like_dom_sf"/>
</dbReference>
<feature type="domain" description="Ig-like" evidence="3">
    <location>
        <begin position="503"/>
        <end position="581"/>
    </location>
</feature>
<accession>A0A668UD36</accession>
<keyword evidence="1" id="KW-1133">Transmembrane helix</keyword>
<feature type="domain" description="Ig-like" evidence="3">
    <location>
        <begin position="1552"/>
        <end position="1631"/>
    </location>
</feature>
<reference evidence="4" key="2">
    <citation type="submission" date="2025-09" db="UniProtKB">
        <authorList>
            <consortium name="Ensembl"/>
        </authorList>
    </citation>
    <scope>IDENTIFICATION</scope>
</reference>
<dbReference type="Pfam" id="PF13927">
    <property type="entry name" value="Ig_3"/>
    <property type="match status" value="4"/>
</dbReference>
<dbReference type="GO" id="GO:0005178">
    <property type="term" value="F:integrin binding"/>
    <property type="evidence" value="ECO:0007669"/>
    <property type="project" value="InterPro"/>
</dbReference>
<dbReference type="PANTHER" id="PTHR13771">
    <property type="entry name" value="INTERCELLULAR ADHESION MOLECULE"/>
    <property type="match status" value="1"/>
</dbReference>
<evidence type="ECO:0000313" key="4">
    <source>
        <dbReference type="Ensembl" id="ENSOABP00000036256.2"/>
    </source>
</evidence>
<dbReference type="SMART" id="SM00409">
    <property type="entry name" value="IG"/>
    <property type="match status" value="10"/>
</dbReference>
<feature type="signal peptide" evidence="2">
    <location>
        <begin position="1"/>
        <end position="19"/>
    </location>
</feature>
<dbReference type="GeneID" id="116332771"/>
<evidence type="ECO:0000259" key="3">
    <source>
        <dbReference type="PROSITE" id="PS50835"/>
    </source>
</evidence>
<dbReference type="Pfam" id="PF03921">
    <property type="entry name" value="ICAM_N"/>
    <property type="match status" value="2"/>
</dbReference>
<feature type="domain" description="Ig-like" evidence="3">
    <location>
        <begin position="793"/>
        <end position="870"/>
    </location>
</feature>